<feature type="domain" description="ABC-type glycine betaine transport system substrate-binding" evidence="6">
    <location>
        <begin position="41"/>
        <end position="291"/>
    </location>
</feature>
<dbReference type="STRING" id="1190417.SAMN05660690_2976"/>
<evidence type="ECO:0000313" key="8">
    <source>
        <dbReference type="Proteomes" id="UP000199416"/>
    </source>
</evidence>
<feature type="signal peptide" evidence="5">
    <location>
        <begin position="1"/>
        <end position="20"/>
    </location>
</feature>
<dbReference type="GO" id="GO:0005275">
    <property type="term" value="F:amine transmembrane transporter activity"/>
    <property type="evidence" value="ECO:0007669"/>
    <property type="project" value="TreeGrafter"/>
</dbReference>
<evidence type="ECO:0000256" key="3">
    <source>
        <dbReference type="ARBA" id="ARBA00022475"/>
    </source>
</evidence>
<sequence length="305" mass="32982">MTQRHLTVRLRLGAAATALAMTTAACGGSSDDGDSADGGETITMGVIPGWTDETATTYLLKDVLEDNGYTVEVTELSDNAPMYTALANGDIDVLSSSWLERTHKSYMDEYGENLEDLGVYYEGATSFLAVPDYVDITSIDELPTRADEFGGRIVGIEPGAGLTEMTRDSVIPAYGLDDGFDLQLSSTAAMLTELQNATEAQEPIVVTMWKPFWANLAYPIKALEDPEGAYGEPENLHVLAREGFTEDQPEVAAMLENFTLTDEEFGSLENMVVNDFGEGEEAKAVAAWLEENPDYATTLASHLQG</sequence>
<dbReference type="SUPFAM" id="SSF53850">
    <property type="entry name" value="Periplasmic binding protein-like II"/>
    <property type="match status" value="1"/>
</dbReference>
<dbReference type="GO" id="GO:0015871">
    <property type="term" value="P:choline transport"/>
    <property type="evidence" value="ECO:0007669"/>
    <property type="project" value="TreeGrafter"/>
</dbReference>
<dbReference type="AlphaFoldDB" id="A0A1G6QMF8"/>
<keyword evidence="4" id="KW-0472">Membrane</keyword>
<evidence type="ECO:0000313" key="7">
    <source>
        <dbReference type="EMBL" id="SDC92906.1"/>
    </source>
</evidence>
<dbReference type="EMBL" id="FMZF01000004">
    <property type="protein sequence ID" value="SDC92906.1"/>
    <property type="molecule type" value="Genomic_DNA"/>
</dbReference>
<keyword evidence="2" id="KW-0813">Transport</keyword>
<protein>
    <submittedName>
        <fullName evidence="7">Glycine betaine/proline transport system substrate-binding protein</fullName>
    </submittedName>
</protein>
<evidence type="ECO:0000256" key="1">
    <source>
        <dbReference type="ARBA" id="ARBA00004236"/>
    </source>
</evidence>
<keyword evidence="5" id="KW-0732">Signal</keyword>
<dbReference type="GO" id="GO:0031460">
    <property type="term" value="P:glycine betaine transport"/>
    <property type="evidence" value="ECO:0007669"/>
    <property type="project" value="TreeGrafter"/>
</dbReference>
<dbReference type="RefSeq" id="WP_091366747.1">
    <property type="nucleotide sequence ID" value="NZ_FMZF01000004.1"/>
</dbReference>
<proteinExistence type="predicted"/>
<reference evidence="8" key="1">
    <citation type="submission" date="2016-10" db="EMBL/GenBank/DDBJ databases">
        <authorList>
            <person name="Varghese N."/>
            <person name="Submissions S."/>
        </authorList>
    </citation>
    <scope>NUCLEOTIDE SEQUENCE [LARGE SCALE GENOMIC DNA]</scope>
    <source>
        <strain evidence="8">DSM 45421</strain>
    </source>
</reference>
<dbReference type="Pfam" id="PF04069">
    <property type="entry name" value="OpuAC"/>
    <property type="match status" value="1"/>
</dbReference>
<dbReference type="GO" id="GO:0015226">
    <property type="term" value="F:carnitine transmembrane transporter activity"/>
    <property type="evidence" value="ECO:0007669"/>
    <property type="project" value="TreeGrafter"/>
</dbReference>
<comment type="subcellular location">
    <subcellularLocation>
        <location evidence="1">Cell membrane</location>
    </subcellularLocation>
</comment>
<organism evidence="7 8">
    <name type="scientific">Geodermatophilus telluris</name>
    <dbReference type="NCBI Taxonomy" id="1190417"/>
    <lineage>
        <taxon>Bacteria</taxon>
        <taxon>Bacillati</taxon>
        <taxon>Actinomycetota</taxon>
        <taxon>Actinomycetes</taxon>
        <taxon>Geodermatophilales</taxon>
        <taxon>Geodermatophilaceae</taxon>
        <taxon>Geodermatophilus</taxon>
    </lineage>
</organism>
<accession>A0A1G6QMF8</accession>
<dbReference type="Gene3D" id="3.40.190.100">
    <property type="entry name" value="Glycine betaine-binding periplasmic protein, domain 2"/>
    <property type="match status" value="1"/>
</dbReference>
<dbReference type="CDD" id="cd13639">
    <property type="entry name" value="PBP2_OpuAC_like"/>
    <property type="match status" value="1"/>
</dbReference>
<dbReference type="GO" id="GO:0043190">
    <property type="term" value="C:ATP-binding cassette (ABC) transporter complex"/>
    <property type="evidence" value="ECO:0007669"/>
    <property type="project" value="InterPro"/>
</dbReference>
<evidence type="ECO:0000256" key="2">
    <source>
        <dbReference type="ARBA" id="ARBA00022448"/>
    </source>
</evidence>
<dbReference type="Gene3D" id="3.10.105.10">
    <property type="entry name" value="Dipeptide-binding Protein, Domain 3"/>
    <property type="match status" value="2"/>
</dbReference>
<name>A0A1G6QMF8_9ACTN</name>
<gene>
    <name evidence="7" type="ORF">SAMN05660690_2976</name>
</gene>
<dbReference type="InterPro" id="IPR007210">
    <property type="entry name" value="ABC_Gly_betaine_transp_sub-bd"/>
</dbReference>
<dbReference type="PROSITE" id="PS51257">
    <property type="entry name" value="PROKAR_LIPOPROTEIN"/>
    <property type="match status" value="1"/>
</dbReference>
<feature type="chain" id="PRO_5038763312" evidence="5">
    <location>
        <begin position="21"/>
        <end position="305"/>
    </location>
</feature>
<evidence type="ECO:0000256" key="5">
    <source>
        <dbReference type="SAM" id="SignalP"/>
    </source>
</evidence>
<keyword evidence="3" id="KW-1003">Cell membrane</keyword>
<dbReference type="Proteomes" id="UP000199416">
    <property type="component" value="Unassembled WGS sequence"/>
</dbReference>
<keyword evidence="8" id="KW-1185">Reference proteome</keyword>
<dbReference type="OrthoDB" id="9787902at2"/>
<dbReference type="PANTHER" id="PTHR47737:SF1">
    <property type="entry name" value="GLYCINE BETAINE_PROLINE BETAINE TRANSPORT SYSTEM PERMEASE PROTEIN PROW"/>
    <property type="match status" value="1"/>
</dbReference>
<evidence type="ECO:0000259" key="6">
    <source>
        <dbReference type="Pfam" id="PF04069"/>
    </source>
</evidence>
<dbReference type="PANTHER" id="PTHR47737">
    <property type="entry name" value="GLYCINE BETAINE/PROLINE BETAINE TRANSPORT SYSTEM PERMEASE PROTEIN PROW"/>
    <property type="match status" value="1"/>
</dbReference>
<evidence type="ECO:0000256" key="4">
    <source>
        <dbReference type="ARBA" id="ARBA00023136"/>
    </source>
</evidence>